<feature type="transmembrane region" description="Helical" evidence="2">
    <location>
        <begin position="533"/>
        <end position="559"/>
    </location>
</feature>
<sequence>MGGSQSYLYIFLGNKENSYNGGGCNVTVSKTVVDGSINFEVVTHSINYNEADGRYFDVYIYDSKETYYKSSYIFAYCSPSTDGLVANKVKAYYSVLAPNVPLVISFETKLNTYNCSIDKLLSARWNWASNITEYSSTEVTVLLEEQFKKLLLNRKIRFRSEEVNKDIMANRQELGDKKNFRFIFLPKDNEPELGSDYLFSIDFIDNKPKLPGDNVAKADEFCSRAKKKGFHQDHPPPKTEHKNQIDEYFLRPFNGQLYDGIMVYLSREEREPPKTLCAEGEYNKGMAILLEFYDSSEEKKYLKRKDKEGYWWAEEPIEYKDDETLRTQLGEIGKAANANDVNTVLLDKMQPYKGVNEVKPDIKKGYNKYTYTFEKSNKPVFLFERKERTIGQFDTIKTQKIDVYYLKAKDQEDKEPFLIVFFSGDRVPKPMNAYHFANEYNFKGWKEFEFDFRKSEQEKDQHDQERELKTKLLEKVQKIDDYVKCIPDMDLLRWYAYTILTDKEIPPPKPKDEQTPQRPDEFVPRKPPEPPPLALIIGGTVGGVVFVVSSAVGYGVYWYNTTIKLLT</sequence>
<reference evidence="3" key="1">
    <citation type="submission" date="2022-07" db="EMBL/GenBank/DDBJ databases">
        <title>Evaluation of T. orientalis genome assembly methods using nanopore sequencing and analysis of variation between genomes.</title>
        <authorList>
            <person name="Yam J."/>
            <person name="Micallef M.L."/>
            <person name="Liu M."/>
            <person name="Djordjevic S.P."/>
            <person name="Bogema D.R."/>
            <person name="Jenkins C."/>
        </authorList>
    </citation>
    <scope>NUCLEOTIDE SEQUENCE</scope>
    <source>
        <strain evidence="3">Fish Creek</strain>
    </source>
</reference>
<keyword evidence="2" id="KW-0472">Membrane</keyword>
<organism evidence="3 4">
    <name type="scientific">Theileria orientalis</name>
    <dbReference type="NCBI Taxonomy" id="68886"/>
    <lineage>
        <taxon>Eukaryota</taxon>
        <taxon>Sar</taxon>
        <taxon>Alveolata</taxon>
        <taxon>Apicomplexa</taxon>
        <taxon>Aconoidasida</taxon>
        <taxon>Piroplasmida</taxon>
        <taxon>Theileriidae</taxon>
        <taxon>Theileria</taxon>
    </lineage>
</organism>
<feature type="region of interest" description="Disordered" evidence="1">
    <location>
        <begin position="505"/>
        <end position="529"/>
    </location>
</feature>
<accession>A0A976QVH2</accession>
<proteinExistence type="predicted"/>
<gene>
    <name evidence="3" type="ORF">MACJ_002415</name>
</gene>
<dbReference type="OrthoDB" id="10521373at2759"/>
<keyword evidence="2" id="KW-1133">Transmembrane helix</keyword>
<protein>
    <submittedName>
        <fullName evidence="3">Uncharacterized protein</fullName>
    </submittedName>
</protein>
<evidence type="ECO:0000256" key="2">
    <source>
        <dbReference type="SAM" id="Phobius"/>
    </source>
</evidence>
<dbReference type="Proteomes" id="UP000244803">
    <property type="component" value="Chromosome 3"/>
</dbReference>
<feature type="compositionally biased region" description="Basic and acidic residues" evidence="1">
    <location>
        <begin position="505"/>
        <end position="528"/>
    </location>
</feature>
<name>A0A976QVH2_THEOR</name>
<evidence type="ECO:0000313" key="4">
    <source>
        <dbReference type="Proteomes" id="UP000244803"/>
    </source>
</evidence>
<evidence type="ECO:0000313" key="3">
    <source>
        <dbReference type="EMBL" id="UKJ89168.1"/>
    </source>
</evidence>
<keyword evidence="2" id="KW-0812">Transmembrane</keyword>
<dbReference type="EMBL" id="CP056066">
    <property type="protein sequence ID" value="UKJ89168.1"/>
    <property type="molecule type" value="Genomic_DNA"/>
</dbReference>
<dbReference type="AlphaFoldDB" id="A0A976QVH2"/>
<evidence type="ECO:0000256" key="1">
    <source>
        <dbReference type="SAM" id="MobiDB-lite"/>
    </source>
</evidence>